<proteinExistence type="predicted"/>
<dbReference type="EMBL" id="GBXM01017604">
    <property type="protein sequence ID" value="JAH90973.1"/>
    <property type="molecule type" value="Transcribed_RNA"/>
</dbReference>
<sequence length="65" mass="7799">MVPHIRNEINALPNYHFYTRNSQYGQLNLKSARQNTTKIKHLQKKLERPFYGQHCITCLRELKKS</sequence>
<accession>A0A0E9WNC8</accession>
<reference evidence="1" key="1">
    <citation type="submission" date="2014-11" db="EMBL/GenBank/DDBJ databases">
        <authorList>
            <person name="Amaro Gonzalez C."/>
        </authorList>
    </citation>
    <scope>NUCLEOTIDE SEQUENCE</scope>
</reference>
<organism evidence="1">
    <name type="scientific">Anguilla anguilla</name>
    <name type="common">European freshwater eel</name>
    <name type="synonym">Muraena anguilla</name>
    <dbReference type="NCBI Taxonomy" id="7936"/>
    <lineage>
        <taxon>Eukaryota</taxon>
        <taxon>Metazoa</taxon>
        <taxon>Chordata</taxon>
        <taxon>Craniata</taxon>
        <taxon>Vertebrata</taxon>
        <taxon>Euteleostomi</taxon>
        <taxon>Actinopterygii</taxon>
        <taxon>Neopterygii</taxon>
        <taxon>Teleostei</taxon>
        <taxon>Anguilliformes</taxon>
        <taxon>Anguillidae</taxon>
        <taxon>Anguilla</taxon>
    </lineage>
</organism>
<evidence type="ECO:0000313" key="1">
    <source>
        <dbReference type="EMBL" id="JAH90973.1"/>
    </source>
</evidence>
<protein>
    <submittedName>
        <fullName evidence="1">Uncharacterized protein</fullName>
    </submittedName>
</protein>
<name>A0A0E9WNC8_ANGAN</name>
<dbReference type="AlphaFoldDB" id="A0A0E9WNC8"/>
<reference evidence="1" key="2">
    <citation type="journal article" date="2015" name="Fish Shellfish Immunol.">
        <title>Early steps in the European eel (Anguilla anguilla)-Vibrio vulnificus interaction in the gills: Role of the RtxA13 toxin.</title>
        <authorList>
            <person name="Callol A."/>
            <person name="Pajuelo D."/>
            <person name="Ebbesson L."/>
            <person name="Teles M."/>
            <person name="MacKenzie S."/>
            <person name="Amaro C."/>
        </authorList>
    </citation>
    <scope>NUCLEOTIDE SEQUENCE</scope>
</reference>